<dbReference type="InterPro" id="IPR043914">
    <property type="entry name" value="DUF5763"/>
</dbReference>
<sequence length="112" mass="12427">MRSLSTLFFLFSFIFVSSQTVYYTPSGQKYHTENCRMVKKASNKTDLNSALEKGLTACKICQPISTLRISSSGKKKTSGTEITVQCKGTIKSGTRCKHKTSIGNGYCFQHQP</sequence>
<feature type="signal peptide" evidence="1">
    <location>
        <begin position="1"/>
        <end position="18"/>
    </location>
</feature>
<dbReference type="Proteomes" id="UP000256326">
    <property type="component" value="Unassembled WGS sequence"/>
</dbReference>
<name>A0A3D9CKX6_9FLAO</name>
<protein>
    <submittedName>
        <fullName evidence="2">Uncharacterized protein</fullName>
    </submittedName>
</protein>
<organism evidence="2 3">
    <name type="scientific">Epilithonimonas hispanica</name>
    <dbReference type="NCBI Taxonomy" id="358687"/>
    <lineage>
        <taxon>Bacteria</taxon>
        <taxon>Pseudomonadati</taxon>
        <taxon>Bacteroidota</taxon>
        <taxon>Flavobacteriia</taxon>
        <taxon>Flavobacteriales</taxon>
        <taxon>Weeksellaceae</taxon>
        <taxon>Chryseobacterium group</taxon>
        <taxon>Epilithonimonas</taxon>
    </lineage>
</organism>
<comment type="caution">
    <text evidence="2">The sequence shown here is derived from an EMBL/GenBank/DDBJ whole genome shotgun (WGS) entry which is preliminary data.</text>
</comment>
<keyword evidence="3" id="KW-1185">Reference proteome</keyword>
<evidence type="ECO:0000313" key="2">
    <source>
        <dbReference type="EMBL" id="REC66426.1"/>
    </source>
</evidence>
<keyword evidence="1" id="KW-0732">Signal</keyword>
<reference evidence="2 3" key="1">
    <citation type="journal article" date="2006" name="Int. J. Syst. Evol. Microbiol.">
        <title>Chryseobacterium hispanicum sp. nov., isolated from the drinking water distribution system of Sevilla, Spain.</title>
        <authorList>
            <person name="Gallego V."/>
            <person name="Garcia M.T."/>
            <person name="Ventosa A."/>
        </authorList>
    </citation>
    <scope>NUCLEOTIDE SEQUENCE [LARGE SCALE GENOMIC DNA]</scope>
    <source>
        <strain evidence="2 3">KCTC 22104</strain>
    </source>
</reference>
<accession>A0A3D9CKX6</accession>
<dbReference type="EMBL" id="QNUG01000060">
    <property type="protein sequence ID" value="REC66426.1"/>
    <property type="molecule type" value="Genomic_DNA"/>
</dbReference>
<dbReference type="Pfam" id="PF19067">
    <property type="entry name" value="DUF5763"/>
    <property type="match status" value="1"/>
</dbReference>
<gene>
    <name evidence="2" type="ORF">DRF58_16595</name>
</gene>
<evidence type="ECO:0000256" key="1">
    <source>
        <dbReference type="SAM" id="SignalP"/>
    </source>
</evidence>
<proteinExistence type="predicted"/>
<dbReference type="AlphaFoldDB" id="A0A3D9CKX6"/>
<evidence type="ECO:0000313" key="3">
    <source>
        <dbReference type="Proteomes" id="UP000256326"/>
    </source>
</evidence>
<feature type="chain" id="PRO_5017754672" evidence="1">
    <location>
        <begin position="19"/>
        <end position="112"/>
    </location>
</feature>